<dbReference type="STRING" id="573413.Spirs_2165"/>
<dbReference type="AlphaFoldDB" id="E1R6V8"/>
<feature type="domain" description="Abortive infection protein-like C-terminal" evidence="1">
    <location>
        <begin position="273"/>
        <end position="348"/>
    </location>
</feature>
<evidence type="ECO:0000259" key="1">
    <source>
        <dbReference type="Pfam" id="PF14355"/>
    </source>
</evidence>
<proteinExistence type="predicted"/>
<dbReference type="OrthoDB" id="2678579at2"/>
<organism evidence="2 3">
    <name type="scientific">Sediminispirochaeta smaragdinae (strain DSM 11293 / JCM 15392 / SEBR 4228)</name>
    <name type="common">Spirochaeta smaragdinae</name>
    <dbReference type="NCBI Taxonomy" id="573413"/>
    <lineage>
        <taxon>Bacteria</taxon>
        <taxon>Pseudomonadati</taxon>
        <taxon>Spirochaetota</taxon>
        <taxon>Spirochaetia</taxon>
        <taxon>Spirochaetales</taxon>
        <taxon>Spirochaetaceae</taxon>
        <taxon>Sediminispirochaeta</taxon>
    </lineage>
</organism>
<evidence type="ECO:0000313" key="3">
    <source>
        <dbReference type="Proteomes" id="UP000002318"/>
    </source>
</evidence>
<reference evidence="2 3" key="1">
    <citation type="journal article" date="2010" name="Stand. Genomic Sci.">
        <title>Complete genome sequence of Spirochaeta smaragdinae type strain (SEBR 4228).</title>
        <authorList>
            <person name="Mavromatis K."/>
            <person name="Yasawong M."/>
            <person name="Chertkov O."/>
            <person name="Lapidus A."/>
            <person name="Lucas S."/>
            <person name="Nolan M."/>
            <person name="Del Rio T.G."/>
            <person name="Tice H."/>
            <person name="Cheng J.F."/>
            <person name="Pitluck S."/>
            <person name="Liolios K."/>
            <person name="Ivanova N."/>
            <person name="Tapia R."/>
            <person name="Han C."/>
            <person name="Bruce D."/>
            <person name="Goodwin L."/>
            <person name="Pati A."/>
            <person name="Chen A."/>
            <person name="Palaniappan K."/>
            <person name="Land M."/>
            <person name="Hauser L."/>
            <person name="Chang Y.J."/>
            <person name="Jeffries C.D."/>
            <person name="Detter J.C."/>
            <person name="Rohde M."/>
            <person name="Brambilla E."/>
            <person name="Spring S."/>
            <person name="Goker M."/>
            <person name="Sikorski J."/>
            <person name="Woyke T."/>
            <person name="Bristow J."/>
            <person name="Eisen J.A."/>
            <person name="Markowitz V."/>
            <person name="Hugenholtz P."/>
            <person name="Klenk H.P."/>
            <person name="Kyrpides N.C."/>
        </authorList>
    </citation>
    <scope>NUCLEOTIDE SEQUENCE [LARGE SCALE GENOMIC DNA]</scope>
    <source>
        <strain evidence="3">DSM 11293 / JCM 15392 / SEBR 4228</strain>
    </source>
</reference>
<dbReference type="Pfam" id="PF14355">
    <property type="entry name" value="Abi_C"/>
    <property type="match status" value="1"/>
</dbReference>
<dbReference type="Proteomes" id="UP000002318">
    <property type="component" value="Chromosome"/>
</dbReference>
<sequence length="355" mass="39973">MNCDWSYAPKLPVHAFIKYKEIINFLLGLYTEKTVDPFLLKKLNLCAGKFTWGIIKMPTIDDIRSRVLAIKSKRDKIYPKLQEFGVVIKETLQDVSISGHSKEKHLGMIGPDDWVYGYLFCNSEKLAIAYRSTYMDIEDSLEHIPVDWRTYSIQELSSAPIEWLESLSSEESLNSLLEDLASQLDDMELPANNYTVIDKMLNSESNLIFKHTTKVLQETDDHNLYGSWLKARNCIQTDPADSITRTCSYLEAVCKKILSDLEQPQPVRRDISSLIAETMKVLNLSPDEQVNDDLKRLLGNVKGIFSAIGSLRTHFGSAHGAAPGSYELNGDHARLLNDIGGALSGFLFTLSKGKT</sequence>
<accession>E1R6V8</accession>
<evidence type="ECO:0000313" key="2">
    <source>
        <dbReference type="EMBL" id="ADK81285.1"/>
    </source>
</evidence>
<protein>
    <recommendedName>
        <fullName evidence="1">Abortive infection protein-like C-terminal domain-containing protein</fullName>
    </recommendedName>
</protein>
<name>E1R6V8_SEDSS</name>
<dbReference type="HOGENOM" id="CLU_780556_0_0_12"/>
<dbReference type="InterPro" id="IPR026001">
    <property type="entry name" value="Abi-like_C"/>
</dbReference>
<keyword evidence="3" id="KW-1185">Reference proteome</keyword>
<dbReference type="RefSeq" id="WP_013254749.1">
    <property type="nucleotide sequence ID" value="NC_014364.1"/>
</dbReference>
<gene>
    <name evidence="2" type="ordered locus">Spirs_2165</name>
</gene>
<dbReference type="EMBL" id="CP002116">
    <property type="protein sequence ID" value="ADK81285.1"/>
    <property type="molecule type" value="Genomic_DNA"/>
</dbReference>
<dbReference type="KEGG" id="ssm:Spirs_2165"/>